<feature type="compositionally biased region" description="Basic and acidic residues" evidence="4">
    <location>
        <begin position="42"/>
        <end position="51"/>
    </location>
</feature>
<dbReference type="SMART" id="SM00490">
    <property type="entry name" value="HELICc"/>
    <property type="match status" value="1"/>
</dbReference>
<keyword evidence="1" id="KW-0547">Nucleotide-binding</keyword>
<gene>
    <name evidence="7" type="ORF">A0J61_09209</name>
</gene>
<dbReference type="PROSITE" id="PS51192">
    <property type="entry name" value="HELICASE_ATP_BIND_1"/>
    <property type="match status" value="1"/>
</dbReference>
<evidence type="ECO:0000259" key="6">
    <source>
        <dbReference type="PROSITE" id="PS51194"/>
    </source>
</evidence>
<evidence type="ECO:0000313" key="7">
    <source>
        <dbReference type="EMBL" id="OBZ82738.1"/>
    </source>
</evidence>
<proteinExistence type="predicted"/>
<evidence type="ECO:0000256" key="2">
    <source>
        <dbReference type="ARBA" id="ARBA00022801"/>
    </source>
</evidence>
<dbReference type="InterPro" id="IPR014001">
    <property type="entry name" value="Helicase_ATP-bd"/>
</dbReference>
<dbReference type="Gene3D" id="3.40.50.10810">
    <property type="entry name" value="Tandem AAA-ATPase domain"/>
    <property type="match status" value="2"/>
</dbReference>
<feature type="region of interest" description="Disordered" evidence="4">
    <location>
        <begin position="1"/>
        <end position="27"/>
    </location>
</feature>
<dbReference type="CDD" id="cd18793">
    <property type="entry name" value="SF2_C_SNF"/>
    <property type="match status" value="1"/>
</dbReference>
<dbReference type="FunCoup" id="A0A1C7N173">
    <property type="interactions" value="198"/>
</dbReference>
<sequence>MDPTANVDIKRRKLSSGHVEGSKSKSRQEIFLEQMKIREQINHQKDAEATRFAKTTPVNYQPLKQSSTKPVQPSVPLDSAEQQLADQKKRMKETLQQLEQTRLMHLYIQQQKEQEEKARLQKEREEKARLQREQEEKLRLQKQQEEKLRLQKEMERKRLEEQERLEQQYHVQERLRQPSYYSTESSQNVCIGMISTDIVVEKQPLMLIRDYNFEIVTMESEGKLNTQHYSFRVISRSVPKKFYGWIPFKDTKVLGPLVDHRLIWWDTVIPRGKATSTRTPIYIILYCRPDMVATLAKYLMSQRVVLKTPPFYNPECHLYNPHAFMPDQLSYTQSPHYMRSSEHDTQRQHQKDIQTLLESIPHEVPSLKKKRKRQQDDVIEITSDDESIPSVIEEEEEDGHVEGLRVNLMPHQIQGVSWMIDRENNKSSNGGILADMGLGKTVQTIALVLSTLRSEAEEASVDKSNDRKVTLIVTPLSLLQQWVDEINNKTEKNTLRVLKHHGPSRERNPAVLEEYDVIVTTYQVLASDMANPNKKKKKKTVSIQKREDGLDDFVVEESDEESSRLTYELPKKWQKLKRGYGTLFQLKWHRVVLDEAQQIKNRTTKASLSCSELNASKRWCLTGTPIQNNVDELYSLFRFLRIQPLADYQHFRQNITLPINAGDSKRAMERLKAVLMAVMLRRTKNVLGQQESAEQQDELFSKNSANLQLPSKERQDIMLTFSESERMLYDNLVSKGKYSLQALMAKQQGGYASVLLLLLKLRQACDHPQLVLQKIDKDVLELEPDINGVTNCQLCGGSNMLPDTRMCKECIEADRTLPPVSLPSESFQTSTKVTKLIEILKETRERYPEEKTIVFSQFTSMLDLIERPLTEEGFNYCRYDGSMSSTVREKNLDKLKYDPGCTVMLISLKCGSLGLNLTAANRVILTDIWWNPALEEQAIDRVHRIGQKLPVHVTRLIVDNTVELKIMALQNEKAQLTKGAIGDGLAKATKLTANEIRKLFDFVDP</sequence>
<dbReference type="PROSITE" id="PS51194">
    <property type="entry name" value="HELICASE_CTER"/>
    <property type="match status" value="1"/>
</dbReference>
<dbReference type="GO" id="GO:0008094">
    <property type="term" value="F:ATP-dependent activity, acting on DNA"/>
    <property type="evidence" value="ECO:0007669"/>
    <property type="project" value="TreeGrafter"/>
</dbReference>
<dbReference type="InterPro" id="IPR038718">
    <property type="entry name" value="SNF2-like_sf"/>
</dbReference>
<feature type="region of interest" description="Disordered" evidence="4">
    <location>
        <begin position="42"/>
        <end position="84"/>
    </location>
</feature>
<dbReference type="InterPro" id="IPR001650">
    <property type="entry name" value="Helicase_C-like"/>
</dbReference>
<evidence type="ECO:0000256" key="3">
    <source>
        <dbReference type="ARBA" id="ARBA00022840"/>
    </source>
</evidence>
<dbReference type="EMBL" id="LUGH01000798">
    <property type="protein sequence ID" value="OBZ82738.1"/>
    <property type="molecule type" value="Genomic_DNA"/>
</dbReference>
<dbReference type="InterPro" id="IPR050628">
    <property type="entry name" value="SNF2_RAD54_helicase_TF"/>
</dbReference>
<dbReference type="GO" id="GO:0005524">
    <property type="term" value="F:ATP binding"/>
    <property type="evidence" value="ECO:0007669"/>
    <property type="project" value="UniProtKB-KW"/>
</dbReference>
<dbReference type="Gene3D" id="3.40.50.300">
    <property type="entry name" value="P-loop containing nucleotide triphosphate hydrolases"/>
    <property type="match status" value="1"/>
</dbReference>
<dbReference type="InterPro" id="IPR000330">
    <property type="entry name" value="SNF2_N"/>
</dbReference>
<dbReference type="SUPFAM" id="SSF52540">
    <property type="entry name" value="P-loop containing nucleoside triphosphate hydrolases"/>
    <property type="match status" value="2"/>
</dbReference>
<evidence type="ECO:0000256" key="4">
    <source>
        <dbReference type="SAM" id="MobiDB-lite"/>
    </source>
</evidence>
<dbReference type="Pfam" id="PF00271">
    <property type="entry name" value="Helicase_C"/>
    <property type="match status" value="1"/>
</dbReference>
<keyword evidence="2" id="KW-0378">Hydrolase</keyword>
<accession>A0A1C7N173</accession>
<dbReference type="GO" id="GO:0006281">
    <property type="term" value="P:DNA repair"/>
    <property type="evidence" value="ECO:0007669"/>
    <property type="project" value="TreeGrafter"/>
</dbReference>
<reference evidence="7 8" key="1">
    <citation type="submission" date="2016-03" db="EMBL/GenBank/DDBJ databases">
        <title>Choanephora cucurbitarum.</title>
        <authorList>
            <person name="Min B."/>
            <person name="Park H."/>
            <person name="Park J.-H."/>
            <person name="Shin H.-D."/>
            <person name="Choi I.-G."/>
        </authorList>
    </citation>
    <scope>NUCLEOTIDE SEQUENCE [LARGE SCALE GENOMIC DNA]</scope>
    <source>
        <strain evidence="7 8">KUS-F28377</strain>
    </source>
</reference>
<organism evidence="7 8">
    <name type="scientific">Choanephora cucurbitarum</name>
    <dbReference type="NCBI Taxonomy" id="101091"/>
    <lineage>
        <taxon>Eukaryota</taxon>
        <taxon>Fungi</taxon>
        <taxon>Fungi incertae sedis</taxon>
        <taxon>Mucoromycota</taxon>
        <taxon>Mucoromycotina</taxon>
        <taxon>Mucoromycetes</taxon>
        <taxon>Mucorales</taxon>
        <taxon>Mucorineae</taxon>
        <taxon>Choanephoraceae</taxon>
        <taxon>Choanephoroideae</taxon>
        <taxon>Choanephora</taxon>
    </lineage>
</organism>
<dbReference type="CDD" id="cd18008">
    <property type="entry name" value="DEXDc_SHPRH-like"/>
    <property type="match status" value="1"/>
</dbReference>
<evidence type="ECO:0000259" key="5">
    <source>
        <dbReference type="PROSITE" id="PS51192"/>
    </source>
</evidence>
<dbReference type="PANTHER" id="PTHR45626:SF14">
    <property type="entry name" value="ATP-DEPENDENT DNA HELICASE (EUROFUNG)"/>
    <property type="match status" value="1"/>
</dbReference>
<keyword evidence="3" id="KW-0067">ATP-binding</keyword>
<dbReference type="InParanoid" id="A0A1C7N173"/>
<feature type="domain" description="Helicase C-terminal" evidence="6">
    <location>
        <begin position="832"/>
        <end position="985"/>
    </location>
</feature>
<dbReference type="GO" id="GO:0016787">
    <property type="term" value="F:hydrolase activity"/>
    <property type="evidence" value="ECO:0007669"/>
    <property type="project" value="UniProtKB-KW"/>
</dbReference>
<comment type="caution">
    <text evidence="7">The sequence shown here is derived from an EMBL/GenBank/DDBJ whole genome shotgun (WGS) entry which is preliminary data.</text>
</comment>
<dbReference type="STRING" id="101091.A0A1C7N173"/>
<dbReference type="InterPro" id="IPR049730">
    <property type="entry name" value="SNF2/RAD54-like_C"/>
</dbReference>
<dbReference type="SMART" id="SM00487">
    <property type="entry name" value="DEXDc"/>
    <property type="match status" value="1"/>
</dbReference>
<dbReference type="GO" id="GO:0005634">
    <property type="term" value="C:nucleus"/>
    <property type="evidence" value="ECO:0007669"/>
    <property type="project" value="TreeGrafter"/>
</dbReference>
<evidence type="ECO:0000256" key="1">
    <source>
        <dbReference type="ARBA" id="ARBA00022741"/>
    </source>
</evidence>
<dbReference type="OrthoDB" id="448448at2759"/>
<dbReference type="InterPro" id="IPR027417">
    <property type="entry name" value="P-loop_NTPase"/>
</dbReference>
<evidence type="ECO:0000313" key="8">
    <source>
        <dbReference type="Proteomes" id="UP000093000"/>
    </source>
</evidence>
<dbReference type="Proteomes" id="UP000093000">
    <property type="component" value="Unassembled WGS sequence"/>
</dbReference>
<dbReference type="PANTHER" id="PTHR45626">
    <property type="entry name" value="TRANSCRIPTION TERMINATION FACTOR 2-RELATED"/>
    <property type="match status" value="1"/>
</dbReference>
<protein>
    <submittedName>
        <fullName evidence="7">Uncharacterized protein</fullName>
    </submittedName>
</protein>
<keyword evidence="8" id="KW-1185">Reference proteome</keyword>
<dbReference type="Pfam" id="PF00176">
    <property type="entry name" value="SNF2-rel_dom"/>
    <property type="match status" value="1"/>
</dbReference>
<dbReference type="AlphaFoldDB" id="A0A1C7N173"/>
<name>A0A1C7N173_9FUNG</name>
<feature type="domain" description="Helicase ATP-binding" evidence="5">
    <location>
        <begin position="421"/>
        <end position="643"/>
    </location>
</feature>
<feature type="compositionally biased region" description="Polar residues" evidence="4">
    <location>
        <begin position="56"/>
        <end position="71"/>
    </location>
</feature>